<keyword evidence="4" id="KW-1133">Transmembrane helix</keyword>
<keyword evidence="4" id="KW-0812">Transmembrane</keyword>
<dbReference type="RefSeq" id="NP_046156.1">
    <property type="nucleotide sequence ID" value="NC_001874.1"/>
</dbReference>
<dbReference type="GO" id="GO:0019028">
    <property type="term" value="C:viral capsid"/>
    <property type="evidence" value="ECO:0007669"/>
    <property type="project" value="UniProtKB-KW"/>
</dbReference>
<evidence type="ECO:0000259" key="6">
    <source>
        <dbReference type="Pfam" id="PF08762"/>
    </source>
</evidence>
<accession>O56051</accession>
<dbReference type="KEGG" id="vg:1449550"/>
<sequence length="818" mass="90914">MPANINENTTTKIQQQILSFSSEGESPSSSTVLAPLKLQDPILDCARDGKTHTVNSFLERPINFRTATWSNQPAGERLFSFNYPSNVVTNPMYSRKLQNFLGLRADLVVRVQVNAQPFHAGRLMLSWTPFLDYLGTNRKYYYTDPSSTFLTSVSGNPRVEIDLSTTTEATMTIPFVSPFLYYNLVTGSGDIGTFQLIVYSPLVDLVSGGNIDYTIWVNMTNVRTEFPTGMPTSIAQVGEEGSTQQKQGFVTRQSEAYSTIMEPLTKIPGVGQLIGYAKSGVDALHAVASTHGWSKPLNPADMQLFKQAPSKFMCNSDGSDMATNLGLTSQNEIEHLQSLFRTDSDEMSIDYVARTYNYVSRFNWIKGNGPGTVLYSHVVSPTSWFTEVGITGLSIPHLYFAASNFVLWRGGMNIKLKFVKTKFHSGRVRILYVPGFFGGTLPTNFETDANYSTVVDLRSDTDVEFNVPYVATVPWLHVNSTPWVTAFSQIHACRSIVVEVLNELVNTSTVSDTIEVLVEVCAAEDIEFAIPIVPSLTPRAAPQGSSRRTAYDLITSIAQVGTDTGDTPLEVSREEPTTFNDVPLQPTTTTFNASMLMMGEKVTSFRQLIKRFSAITPPTQNRYWEFTQPFWINTNRLEGVTQEGSSDIDGISWFASLYAFYRGSMRYKIAPLSNASPLVVALKPNSLYSGVRVIDTNGTWTYPDYKGAEVFMTPNEGIHELSIPYYSSYPVTLTTYNSTDSDVLDARNGFNRVIARFHSDTSAYVYRAAGDDFSFGFLLGAPIVIIGLSSVRLICVKYHRVFSPLENYTSDMRKLSNE</sequence>
<dbReference type="PIR" id="T08823">
    <property type="entry name" value="T08823"/>
</dbReference>
<evidence type="ECO:0000259" key="5">
    <source>
        <dbReference type="Pfam" id="PF00073"/>
    </source>
</evidence>
<evidence type="ECO:0000256" key="1">
    <source>
        <dbReference type="ARBA" id="ARBA00004328"/>
    </source>
</evidence>
<feature type="domain" description="Picornavirus capsid" evidence="5">
    <location>
        <begin position="59"/>
        <end position="188"/>
    </location>
</feature>
<dbReference type="InterPro" id="IPR014872">
    <property type="entry name" value="Dicistrovirus_capsid-polyPr_C"/>
</dbReference>
<feature type="domain" description="Dicistrovirus capsid-polyprotein C-terminal" evidence="6">
    <location>
        <begin position="590"/>
        <end position="789"/>
    </location>
</feature>
<comment type="subcellular location">
    <subcellularLocation>
        <location evidence="1">Virion</location>
    </subcellularLocation>
</comment>
<dbReference type="SUPFAM" id="SSF88633">
    <property type="entry name" value="Positive stranded ssRNA viruses"/>
    <property type="match status" value="3"/>
</dbReference>
<dbReference type="InterPro" id="IPR033703">
    <property type="entry name" value="Rhv-like"/>
</dbReference>
<evidence type="ECO:0000256" key="2">
    <source>
        <dbReference type="ARBA" id="ARBA00022561"/>
    </source>
</evidence>
<dbReference type="InterPro" id="IPR001676">
    <property type="entry name" value="Picornavirus_capsid"/>
</dbReference>
<keyword evidence="8" id="KW-1185">Reference proteome</keyword>
<feature type="transmembrane region" description="Helical" evidence="4">
    <location>
        <begin position="773"/>
        <end position="795"/>
    </location>
</feature>
<dbReference type="GeneID" id="1449550"/>
<dbReference type="EMBL" id="AF022937">
    <property type="protein sequence ID" value="AAC95510.1"/>
    <property type="molecule type" value="Genomic_RNA"/>
</dbReference>
<reference evidence="7 8" key="1">
    <citation type="journal article" date="1998" name="Virology">
        <title>Nucleotide sequence analysis shows that Rhopalosiphum padi virus is a member of a novel group of insect-infecting RNA viruses.</title>
        <authorList>
            <person name="Moon J.S."/>
            <person name="Domier L.L."/>
            <person name="McCoppin N.K."/>
            <person name="D'Arcy C.J."/>
            <person name="Jin H."/>
        </authorList>
    </citation>
    <scope>NUCLEOTIDE SEQUENCE [LARGE SCALE GENOMIC DNA]</scope>
</reference>
<dbReference type="CDD" id="cd00205">
    <property type="entry name" value="rhv_like"/>
    <property type="match status" value="2"/>
</dbReference>
<name>O56051_9VIRU</name>
<proteinExistence type="predicted"/>
<evidence type="ECO:0000313" key="7">
    <source>
        <dbReference type="EMBL" id="AAC95510.1"/>
    </source>
</evidence>
<protein>
    <submittedName>
        <fullName evidence="7">Structural polyprotein</fullName>
    </submittedName>
</protein>
<keyword evidence="2" id="KW-0167">Capsid protein</keyword>
<evidence type="ECO:0000256" key="3">
    <source>
        <dbReference type="ARBA" id="ARBA00022844"/>
    </source>
</evidence>
<keyword evidence="4" id="KW-0472">Membrane</keyword>
<dbReference type="Proteomes" id="UP000201449">
    <property type="component" value="Segment"/>
</dbReference>
<keyword evidence="3" id="KW-0946">Virion</keyword>
<evidence type="ECO:0000313" key="8">
    <source>
        <dbReference type="Proteomes" id="UP000201449"/>
    </source>
</evidence>
<dbReference type="GO" id="GO:0005198">
    <property type="term" value="F:structural molecule activity"/>
    <property type="evidence" value="ECO:0007669"/>
    <property type="project" value="InterPro"/>
</dbReference>
<dbReference type="Pfam" id="PF08762">
    <property type="entry name" value="CRPV_capsid"/>
    <property type="match status" value="1"/>
</dbReference>
<evidence type="ECO:0000256" key="4">
    <source>
        <dbReference type="SAM" id="Phobius"/>
    </source>
</evidence>
<organism evidence="7 8">
    <name type="scientific">Rhopalosiphum padi virus</name>
    <dbReference type="NCBI Taxonomy" id="66834"/>
    <lineage>
        <taxon>Viruses</taxon>
        <taxon>Riboviria</taxon>
        <taxon>Orthornavirae</taxon>
        <taxon>Pisuviricota</taxon>
        <taxon>Pisoniviricetes</taxon>
        <taxon>Picornavirales</taxon>
        <taxon>Dicistroviridae</taxon>
        <taxon>Cripavirus</taxon>
        <taxon>Cripavirus ropadi</taxon>
    </lineage>
</organism>
<dbReference type="Pfam" id="PF00073">
    <property type="entry name" value="Rhv"/>
    <property type="match status" value="2"/>
</dbReference>
<feature type="domain" description="Picornavirus capsid" evidence="5">
    <location>
        <begin position="402"/>
        <end position="477"/>
    </location>
</feature>
<dbReference type="Gene3D" id="2.60.120.20">
    <property type="match status" value="3"/>
</dbReference>
<dbReference type="InterPro" id="IPR029053">
    <property type="entry name" value="Viral_coat"/>
</dbReference>